<dbReference type="GO" id="GO:0016020">
    <property type="term" value="C:membrane"/>
    <property type="evidence" value="ECO:0007669"/>
    <property type="project" value="InterPro"/>
</dbReference>
<gene>
    <name evidence="8" type="ORF">DDR33_13965</name>
</gene>
<dbReference type="EMBL" id="QEAS01000011">
    <property type="protein sequence ID" value="PWG79905.1"/>
    <property type="molecule type" value="Genomic_DNA"/>
</dbReference>
<dbReference type="InterPro" id="IPR005805">
    <property type="entry name" value="Rieske_Fe-S_prot_C"/>
</dbReference>
<protein>
    <submittedName>
        <fullName evidence="8">(2Fe-2S)-binding protein</fullName>
    </submittedName>
</protein>
<evidence type="ECO:0000256" key="1">
    <source>
        <dbReference type="ARBA" id="ARBA00022714"/>
    </source>
</evidence>
<dbReference type="InterPro" id="IPR017941">
    <property type="entry name" value="Rieske_2Fe-2S"/>
</dbReference>
<feature type="domain" description="Rieske" evidence="7">
    <location>
        <begin position="55"/>
        <end position="142"/>
    </location>
</feature>
<evidence type="ECO:0000256" key="5">
    <source>
        <dbReference type="ARBA" id="ARBA00023157"/>
    </source>
</evidence>
<name>A0A2U2PES7_9SPHI</name>
<evidence type="ECO:0000313" key="8">
    <source>
        <dbReference type="EMBL" id="PWG79905.1"/>
    </source>
</evidence>
<dbReference type="SUPFAM" id="SSF50022">
    <property type="entry name" value="ISP domain"/>
    <property type="match status" value="1"/>
</dbReference>
<accession>A0A2U2PES7</accession>
<keyword evidence="4" id="KW-0411">Iron-sulfur</keyword>
<dbReference type="GO" id="GO:0051537">
    <property type="term" value="F:2 iron, 2 sulfur cluster binding"/>
    <property type="evidence" value="ECO:0007669"/>
    <property type="project" value="UniProtKB-KW"/>
</dbReference>
<evidence type="ECO:0000256" key="4">
    <source>
        <dbReference type="ARBA" id="ARBA00023014"/>
    </source>
</evidence>
<keyword evidence="9" id="KW-1185">Reference proteome</keyword>
<keyword evidence="3" id="KW-0408">Iron</keyword>
<organism evidence="8 9">
    <name type="scientific">Pararcticibacter amylolyticus</name>
    <dbReference type="NCBI Taxonomy" id="2173175"/>
    <lineage>
        <taxon>Bacteria</taxon>
        <taxon>Pseudomonadati</taxon>
        <taxon>Bacteroidota</taxon>
        <taxon>Sphingobacteriia</taxon>
        <taxon>Sphingobacteriales</taxon>
        <taxon>Sphingobacteriaceae</taxon>
        <taxon>Pararcticibacter</taxon>
    </lineage>
</organism>
<dbReference type="InterPro" id="IPR036922">
    <property type="entry name" value="Rieske_2Fe-2S_sf"/>
</dbReference>
<dbReference type="RefSeq" id="WP_109416422.1">
    <property type="nucleotide sequence ID" value="NZ_QEAS01000011.1"/>
</dbReference>
<dbReference type="Gene3D" id="2.102.10.10">
    <property type="entry name" value="Rieske [2Fe-2S] iron-sulphur domain"/>
    <property type="match status" value="1"/>
</dbReference>
<keyword evidence="1" id="KW-0001">2Fe-2S</keyword>
<dbReference type="PROSITE" id="PS51257">
    <property type="entry name" value="PROKAR_LIPOPROTEIN"/>
    <property type="match status" value="1"/>
</dbReference>
<dbReference type="PROSITE" id="PS51296">
    <property type="entry name" value="RIESKE"/>
    <property type="match status" value="1"/>
</dbReference>
<dbReference type="Pfam" id="PF00355">
    <property type="entry name" value="Rieske"/>
    <property type="match status" value="1"/>
</dbReference>
<dbReference type="OrthoDB" id="165343at2"/>
<keyword evidence="5" id="KW-1015">Disulfide bond</keyword>
<evidence type="ECO:0000256" key="3">
    <source>
        <dbReference type="ARBA" id="ARBA00023004"/>
    </source>
</evidence>
<dbReference type="InterPro" id="IPR014349">
    <property type="entry name" value="Rieske_Fe-S_prot"/>
</dbReference>
<evidence type="ECO:0000256" key="2">
    <source>
        <dbReference type="ARBA" id="ARBA00022723"/>
    </source>
</evidence>
<comment type="cofactor">
    <cofactor evidence="6">
        <name>[2Fe-2S] cluster</name>
        <dbReference type="ChEBI" id="CHEBI:190135"/>
    </cofactor>
</comment>
<proteinExistence type="predicted"/>
<dbReference type="AlphaFoldDB" id="A0A2U2PES7"/>
<keyword evidence="2" id="KW-0479">Metal-binding</keyword>
<dbReference type="PANTHER" id="PTHR10134">
    <property type="entry name" value="CYTOCHROME B-C1 COMPLEX SUBUNIT RIESKE, MITOCHONDRIAL"/>
    <property type="match status" value="1"/>
</dbReference>
<evidence type="ECO:0000259" key="7">
    <source>
        <dbReference type="PROSITE" id="PS51296"/>
    </source>
</evidence>
<dbReference type="PRINTS" id="PR00162">
    <property type="entry name" value="RIESKE"/>
</dbReference>
<reference evidence="8 9" key="1">
    <citation type="submission" date="2018-04" db="EMBL/GenBank/DDBJ databases">
        <title>Pedobacter chongqingensis sp. nov., isolated from a rottenly hemp rope.</title>
        <authorList>
            <person name="Cai Y."/>
        </authorList>
    </citation>
    <scope>NUCLEOTIDE SEQUENCE [LARGE SCALE GENOMIC DNA]</scope>
    <source>
        <strain evidence="8 9">FJ4-8</strain>
    </source>
</reference>
<comment type="caution">
    <text evidence="8">The sequence shown here is derived from an EMBL/GenBank/DDBJ whole genome shotgun (WGS) entry which is preliminary data.</text>
</comment>
<sequence>MERKEFLSKLGLGLAAVCTGCSMIACGSDPEEEATPDPGSGGDKELLTANLDSELRNVGDSKMANGVILVRLAQTNVPASFTAVQLACTHQGFSVAYNNAQGKFICPAHGSEFNTTGGVVRGPATSALKHYTISVNGSALAVSA</sequence>
<dbReference type="Proteomes" id="UP000245647">
    <property type="component" value="Unassembled WGS sequence"/>
</dbReference>
<dbReference type="GO" id="GO:0046872">
    <property type="term" value="F:metal ion binding"/>
    <property type="evidence" value="ECO:0007669"/>
    <property type="project" value="UniProtKB-KW"/>
</dbReference>
<evidence type="ECO:0000313" key="9">
    <source>
        <dbReference type="Proteomes" id="UP000245647"/>
    </source>
</evidence>
<evidence type="ECO:0000256" key="6">
    <source>
        <dbReference type="ARBA" id="ARBA00034078"/>
    </source>
</evidence>